<dbReference type="PROSITE" id="PS50929">
    <property type="entry name" value="ABC_TM1F"/>
    <property type="match status" value="1"/>
</dbReference>
<evidence type="ECO:0000256" key="5">
    <source>
        <dbReference type="ARBA" id="ARBA00022840"/>
    </source>
</evidence>
<dbReference type="PANTHER" id="PTHR43394">
    <property type="entry name" value="ATP-DEPENDENT PERMEASE MDL1, MITOCHONDRIAL"/>
    <property type="match status" value="1"/>
</dbReference>
<dbReference type="GO" id="GO:0015421">
    <property type="term" value="F:ABC-type oligopeptide transporter activity"/>
    <property type="evidence" value="ECO:0007669"/>
    <property type="project" value="TreeGrafter"/>
</dbReference>
<dbReference type="RefSeq" id="WP_264791003.1">
    <property type="nucleotide sequence ID" value="NZ_AP026867.1"/>
</dbReference>
<keyword evidence="7 8" id="KW-0472">Membrane</keyword>
<keyword evidence="2" id="KW-0813">Transport</keyword>
<dbReference type="Gene3D" id="3.40.50.300">
    <property type="entry name" value="P-loop containing nucleotide triphosphate hydrolases"/>
    <property type="match status" value="1"/>
</dbReference>
<feature type="domain" description="ABC transporter" evidence="9">
    <location>
        <begin position="367"/>
        <end position="601"/>
    </location>
</feature>
<dbReference type="Pfam" id="PF00005">
    <property type="entry name" value="ABC_tran"/>
    <property type="match status" value="1"/>
</dbReference>
<evidence type="ECO:0000256" key="4">
    <source>
        <dbReference type="ARBA" id="ARBA00022741"/>
    </source>
</evidence>
<dbReference type="SMART" id="SM00382">
    <property type="entry name" value="AAA"/>
    <property type="match status" value="1"/>
</dbReference>
<evidence type="ECO:0000313" key="11">
    <source>
        <dbReference type="EMBL" id="BDS09632.1"/>
    </source>
</evidence>
<dbReference type="CDD" id="cd03251">
    <property type="entry name" value="ABCC_MsbA"/>
    <property type="match status" value="1"/>
</dbReference>
<dbReference type="InterPro" id="IPR003439">
    <property type="entry name" value="ABC_transporter-like_ATP-bd"/>
</dbReference>
<evidence type="ECO:0000313" key="12">
    <source>
        <dbReference type="Proteomes" id="UP001060919"/>
    </source>
</evidence>
<dbReference type="SUPFAM" id="SSF90123">
    <property type="entry name" value="ABC transporter transmembrane region"/>
    <property type="match status" value="1"/>
</dbReference>
<feature type="transmembrane region" description="Helical" evidence="8">
    <location>
        <begin position="85"/>
        <end position="104"/>
    </location>
</feature>
<dbReference type="CDD" id="cd18552">
    <property type="entry name" value="ABC_6TM_MsbA_like"/>
    <property type="match status" value="1"/>
</dbReference>
<dbReference type="InterPro" id="IPR027417">
    <property type="entry name" value="P-loop_NTPase"/>
</dbReference>
<evidence type="ECO:0000256" key="8">
    <source>
        <dbReference type="SAM" id="Phobius"/>
    </source>
</evidence>
<dbReference type="Pfam" id="PF00664">
    <property type="entry name" value="ABC_membrane"/>
    <property type="match status" value="1"/>
</dbReference>
<dbReference type="InterPro" id="IPR003593">
    <property type="entry name" value="AAA+_ATPase"/>
</dbReference>
<dbReference type="GO" id="GO:0005886">
    <property type="term" value="C:plasma membrane"/>
    <property type="evidence" value="ECO:0007669"/>
    <property type="project" value="UniProtKB-SubCell"/>
</dbReference>
<keyword evidence="3 8" id="KW-0812">Transmembrane</keyword>
<dbReference type="FunFam" id="3.40.50.300:FF:000287">
    <property type="entry name" value="Multidrug ABC transporter ATP-binding protein"/>
    <property type="match status" value="1"/>
</dbReference>
<evidence type="ECO:0000259" key="10">
    <source>
        <dbReference type="PROSITE" id="PS50929"/>
    </source>
</evidence>
<evidence type="ECO:0000256" key="3">
    <source>
        <dbReference type="ARBA" id="ARBA00022692"/>
    </source>
</evidence>
<feature type="transmembrane region" description="Helical" evidence="8">
    <location>
        <begin position="273"/>
        <end position="292"/>
    </location>
</feature>
<protein>
    <submittedName>
        <fullName evidence="11">ABC transporter ATP-binding protein/permease</fullName>
    </submittedName>
</protein>
<evidence type="ECO:0000256" key="2">
    <source>
        <dbReference type="ARBA" id="ARBA00022448"/>
    </source>
</evidence>
<feature type="transmembrane region" description="Helical" evidence="8">
    <location>
        <begin position="168"/>
        <end position="186"/>
    </location>
</feature>
<dbReference type="Gene3D" id="1.20.1560.10">
    <property type="entry name" value="ABC transporter type 1, transmembrane domain"/>
    <property type="match status" value="1"/>
</dbReference>
<accession>A0A915YAG1</accession>
<dbReference type="GO" id="GO:0005524">
    <property type="term" value="F:ATP binding"/>
    <property type="evidence" value="ECO:0007669"/>
    <property type="project" value="UniProtKB-KW"/>
</dbReference>
<dbReference type="KEGG" id="aup:AsAng_0003360"/>
<dbReference type="PROSITE" id="PS50893">
    <property type="entry name" value="ABC_TRANSPORTER_2"/>
    <property type="match status" value="1"/>
</dbReference>
<sequence>MQHFWKTIQYLKYYKSYAILNILFNVLAALFTIASFLVLKPFLDILFVTEVVETTKVIETGFIANCKTYFNNTLNQYILDNGKNAGLILVSIIVITTFLFKNLFRYLALYVMVPVRYGIEKRIRQAVFQKLMYLPLSYFSEERKGDLMSRITIDVQEIQWSVLQSVETIVRSPIMIIGSLAVMLYISPLLTGFSFILILFVGLIIGGIAKTLKRKSTAAQESQGRLLSILDEALGGLRIVRAFNAESYQEQNFEAENQYYEGTMTRIMRRKDLSSPLTEFLGVAVVVVLLMFGGSLVFQGVFEASTFVVFITMFYNIIDPAKSFSSAYYAIQKGSAAIERIHQILAHPIHIQDAPDAQAIQQLKTGIEFQNVSFQYNSDRLILDTINLTIPKGQSIAFVGASGAGKSTLIDLIPRFYDIEQGAILLDGINIKDYQLKDLRGLMSMVSQEAILFNDTIYNNIVFGLENISQEEVERAAKIANAHEFIVQLEKGYQTSIGDRGSKLSGGQRQRITIARAILRNPPILILDEATSALDSASERLVQEALFRVMQNRTSIVIAHRLSTIQHVDKIIVLQDGKIVEQGKHEELLAVGGIYQQLVKLQAM</sequence>
<reference evidence="11" key="1">
    <citation type="submission" date="2022-09" db="EMBL/GenBank/DDBJ databases">
        <title>Aureispira anguillicida sp. nov., isolated from Leptocephalus of Japanese eel Anguilla japonica.</title>
        <authorList>
            <person name="Yuasa K."/>
            <person name="Mekata T."/>
            <person name="Ikunari K."/>
        </authorList>
    </citation>
    <scope>NUCLEOTIDE SEQUENCE</scope>
    <source>
        <strain evidence="11">EL160426</strain>
    </source>
</reference>
<feature type="domain" description="ABC transmembrane type-1" evidence="10">
    <location>
        <begin position="19"/>
        <end position="333"/>
    </location>
</feature>
<keyword evidence="6 8" id="KW-1133">Transmembrane helix</keyword>
<dbReference type="GO" id="GO:0016887">
    <property type="term" value="F:ATP hydrolysis activity"/>
    <property type="evidence" value="ECO:0007669"/>
    <property type="project" value="InterPro"/>
</dbReference>
<dbReference type="PROSITE" id="PS00211">
    <property type="entry name" value="ABC_TRANSPORTER_1"/>
    <property type="match status" value="1"/>
</dbReference>
<keyword evidence="5 11" id="KW-0067">ATP-binding</keyword>
<dbReference type="PANTHER" id="PTHR43394:SF1">
    <property type="entry name" value="ATP-BINDING CASSETTE SUB-FAMILY B MEMBER 10, MITOCHONDRIAL"/>
    <property type="match status" value="1"/>
</dbReference>
<dbReference type="Proteomes" id="UP001060919">
    <property type="component" value="Chromosome"/>
</dbReference>
<evidence type="ECO:0000256" key="6">
    <source>
        <dbReference type="ARBA" id="ARBA00022989"/>
    </source>
</evidence>
<organism evidence="11 12">
    <name type="scientific">Aureispira anguillae</name>
    <dbReference type="NCBI Taxonomy" id="2864201"/>
    <lineage>
        <taxon>Bacteria</taxon>
        <taxon>Pseudomonadati</taxon>
        <taxon>Bacteroidota</taxon>
        <taxon>Saprospiria</taxon>
        <taxon>Saprospirales</taxon>
        <taxon>Saprospiraceae</taxon>
        <taxon>Aureispira</taxon>
    </lineage>
</organism>
<dbReference type="InterPro" id="IPR017871">
    <property type="entry name" value="ABC_transporter-like_CS"/>
</dbReference>
<gene>
    <name evidence="11" type="ORF">AsAng_0003360</name>
</gene>
<dbReference type="InterPro" id="IPR011527">
    <property type="entry name" value="ABC1_TM_dom"/>
</dbReference>
<feature type="transmembrane region" description="Helical" evidence="8">
    <location>
        <begin position="20"/>
        <end position="39"/>
    </location>
</feature>
<keyword evidence="4" id="KW-0547">Nucleotide-binding</keyword>
<evidence type="ECO:0000256" key="7">
    <source>
        <dbReference type="ARBA" id="ARBA00023136"/>
    </source>
</evidence>
<proteinExistence type="predicted"/>
<dbReference type="InterPro" id="IPR036640">
    <property type="entry name" value="ABC1_TM_sf"/>
</dbReference>
<comment type="subcellular location">
    <subcellularLocation>
        <location evidence="1">Cell membrane</location>
        <topology evidence="1">Multi-pass membrane protein</topology>
    </subcellularLocation>
</comment>
<name>A0A915YAG1_9BACT</name>
<feature type="transmembrane region" description="Helical" evidence="8">
    <location>
        <begin position="192"/>
        <end position="212"/>
    </location>
</feature>
<evidence type="ECO:0000256" key="1">
    <source>
        <dbReference type="ARBA" id="ARBA00004651"/>
    </source>
</evidence>
<dbReference type="SUPFAM" id="SSF52540">
    <property type="entry name" value="P-loop containing nucleoside triphosphate hydrolases"/>
    <property type="match status" value="1"/>
</dbReference>
<keyword evidence="12" id="KW-1185">Reference proteome</keyword>
<evidence type="ECO:0000259" key="9">
    <source>
        <dbReference type="PROSITE" id="PS50893"/>
    </source>
</evidence>
<dbReference type="AlphaFoldDB" id="A0A915YAG1"/>
<dbReference type="InterPro" id="IPR039421">
    <property type="entry name" value="Type_1_exporter"/>
</dbReference>
<dbReference type="EMBL" id="AP026867">
    <property type="protein sequence ID" value="BDS09632.1"/>
    <property type="molecule type" value="Genomic_DNA"/>
</dbReference>
<feature type="transmembrane region" description="Helical" evidence="8">
    <location>
        <begin position="298"/>
        <end position="318"/>
    </location>
</feature>